<keyword evidence="2 4" id="KW-0238">DNA-binding</keyword>
<keyword evidence="3" id="KW-0804">Transcription</keyword>
<dbReference type="EMBL" id="BOOC01000002">
    <property type="protein sequence ID" value="GIH37587.1"/>
    <property type="molecule type" value="Genomic_DNA"/>
</dbReference>
<dbReference type="Pfam" id="PF00440">
    <property type="entry name" value="TetR_N"/>
    <property type="match status" value="1"/>
</dbReference>
<keyword evidence="1" id="KW-0805">Transcription regulation</keyword>
<dbReference type="InterPro" id="IPR050109">
    <property type="entry name" value="HTH-type_TetR-like_transc_reg"/>
</dbReference>
<dbReference type="PROSITE" id="PS50977">
    <property type="entry name" value="HTH_TETR_2"/>
    <property type="match status" value="1"/>
</dbReference>
<dbReference type="PANTHER" id="PTHR30055:SF234">
    <property type="entry name" value="HTH-TYPE TRANSCRIPTIONAL REGULATOR BETI"/>
    <property type="match status" value="1"/>
</dbReference>
<feature type="domain" description="HTH tetR-type" evidence="5">
    <location>
        <begin position="11"/>
        <end position="71"/>
    </location>
</feature>
<dbReference type="SUPFAM" id="SSF46689">
    <property type="entry name" value="Homeodomain-like"/>
    <property type="match status" value="1"/>
</dbReference>
<dbReference type="Gene3D" id="1.10.10.60">
    <property type="entry name" value="Homeodomain-like"/>
    <property type="match status" value="1"/>
</dbReference>
<keyword evidence="7" id="KW-1185">Reference proteome</keyword>
<evidence type="ECO:0000313" key="6">
    <source>
        <dbReference type="EMBL" id="GIH37587.1"/>
    </source>
</evidence>
<dbReference type="Proteomes" id="UP000603904">
    <property type="component" value="Unassembled WGS sequence"/>
</dbReference>
<evidence type="ECO:0000313" key="7">
    <source>
        <dbReference type="Proteomes" id="UP000603904"/>
    </source>
</evidence>
<dbReference type="PRINTS" id="PR00455">
    <property type="entry name" value="HTHTETR"/>
</dbReference>
<gene>
    <name evidence="6" type="ORF">Mco01_05870</name>
</gene>
<comment type="caution">
    <text evidence="6">The sequence shown here is derived from an EMBL/GenBank/DDBJ whole genome shotgun (WGS) entry which is preliminary data.</text>
</comment>
<evidence type="ECO:0000259" key="5">
    <source>
        <dbReference type="PROSITE" id="PS50977"/>
    </source>
</evidence>
<dbReference type="InterPro" id="IPR009057">
    <property type="entry name" value="Homeodomain-like_sf"/>
</dbReference>
<sequence>MEESLRERKKRETRQRIADMAMGLFLQRGFDNVTVAEVARAADVSVNTVFNYFRTKEDLFLDRSQDVEDLLARVVRERRPGETVVEALRRDFFDSLASGDWRYGMHEGVDLFARRVRESPSLSARLLEVGYRREEQLAHALADEVDADPDDLTPWLVSAQVCAVIRTLTRHFAVRRMAGEETERILADVRERAERAFDLLERGIGDYALRWDAPATRPASGNRPSPAPAE</sequence>
<accession>A0ABQ4FRY7</accession>
<feature type="DNA-binding region" description="H-T-H motif" evidence="4">
    <location>
        <begin position="34"/>
        <end position="53"/>
    </location>
</feature>
<dbReference type="PANTHER" id="PTHR30055">
    <property type="entry name" value="HTH-TYPE TRANSCRIPTIONAL REGULATOR RUTR"/>
    <property type="match status" value="1"/>
</dbReference>
<dbReference type="Gene3D" id="1.10.357.10">
    <property type="entry name" value="Tetracycline Repressor, domain 2"/>
    <property type="match status" value="1"/>
</dbReference>
<evidence type="ECO:0000256" key="1">
    <source>
        <dbReference type="ARBA" id="ARBA00023015"/>
    </source>
</evidence>
<evidence type="ECO:0000256" key="3">
    <source>
        <dbReference type="ARBA" id="ARBA00023163"/>
    </source>
</evidence>
<name>A0ABQ4FRY7_9ACTN</name>
<evidence type="ECO:0000256" key="4">
    <source>
        <dbReference type="PROSITE-ProRule" id="PRU00335"/>
    </source>
</evidence>
<organism evidence="6 7">
    <name type="scientific">Microbispora corallina</name>
    <dbReference type="NCBI Taxonomy" id="83302"/>
    <lineage>
        <taxon>Bacteria</taxon>
        <taxon>Bacillati</taxon>
        <taxon>Actinomycetota</taxon>
        <taxon>Actinomycetes</taxon>
        <taxon>Streptosporangiales</taxon>
        <taxon>Streptosporangiaceae</taxon>
        <taxon>Microbispora</taxon>
    </lineage>
</organism>
<reference evidence="6 7" key="1">
    <citation type="submission" date="2021-01" db="EMBL/GenBank/DDBJ databases">
        <title>Whole genome shotgun sequence of Microbispora corallina NBRC 16416.</title>
        <authorList>
            <person name="Komaki H."/>
            <person name="Tamura T."/>
        </authorList>
    </citation>
    <scope>NUCLEOTIDE SEQUENCE [LARGE SCALE GENOMIC DNA]</scope>
    <source>
        <strain evidence="6 7">NBRC 16416</strain>
    </source>
</reference>
<dbReference type="InterPro" id="IPR001647">
    <property type="entry name" value="HTH_TetR"/>
</dbReference>
<dbReference type="RefSeq" id="WP_204055324.1">
    <property type="nucleotide sequence ID" value="NZ_BAAAGP010000001.1"/>
</dbReference>
<proteinExistence type="predicted"/>
<protein>
    <submittedName>
        <fullName evidence="6">TetR family transcriptional regulator</fullName>
    </submittedName>
</protein>
<evidence type="ECO:0000256" key="2">
    <source>
        <dbReference type="ARBA" id="ARBA00023125"/>
    </source>
</evidence>